<organism evidence="27 28">
    <name type="scientific">Geotrypetes seraphini</name>
    <name type="common">Gaboon caecilian</name>
    <name type="synonym">Caecilia seraphini</name>
    <dbReference type="NCBI Taxonomy" id="260995"/>
    <lineage>
        <taxon>Eukaryota</taxon>
        <taxon>Metazoa</taxon>
        <taxon>Chordata</taxon>
        <taxon>Craniata</taxon>
        <taxon>Vertebrata</taxon>
        <taxon>Euteleostomi</taxon>
        <taxon>Amphibia</taxon>
        <taxon>Gymnophiona</taxon>
        <taxon>Geotrypetes</taxon>
    </lineage>
</organism>
<evidence type="ECO:0000256" key="20">
    <source>
        <dbReference type="ARBA" id="ARBA00042550"/>
    </source>
</evidence>
<keyword evidence="9" id="KW-0967">Endosome</keyword>
<comment type="subcellular location">
    <subcellularLocation>
        <location evidence="2">Late endosome membrane</location>
        <topology evidence="2">Multi-pass membrane protein</topology>
    </subcellularLocation>
    <subcellularLocation>
        <location evidence="3">Lysosome membrane</location>
        <topology evidence="3">Multi-pass membrane protein</topology>
    </subcellularLocation>
</comment>
<keyword evidence="10" id="KW-1278">Translocase</keyword>
<evidence type="ECO:0000256" key="4">
    <source>
        <dbReference type="ARBA" id="ARBA00011738"/>
    </source>
</evidence>
<evidence type="ECO:0000256" key="5">
    <source>
        <dbReference type="ARBA" id="ARBA00022448"/>
    </source>
</evidence>
<keyword evidence="5" id="KW-0813">Transport</keyword>
<evidence type="ECO:0000256" key="22">
    <source>
        <dbReference type="ARBA" id="ARBA00046132"/>
    </source>
</evidence>
<evidence type="ECO:0000256" key="14">
    <source>
        <dbReference type="ARBA" id="ARBA00023004"/>
    </source>
</evidence>
<keyword evidence="7 25" id="KW-0812">Transmembrane</keyword>
<dbReference type="GO" id="GO:0031902">
    <property type="term" value="C:late endosome membrane"/>
    <property type="evidence" value="ECO:0007669"/>
    <property type="project" value="UniProtKB-SubCell"/>
</dbReference>
<name>A0A6P8P420_GEOSA</name>
<dbReference type="InterPro" id="IPR006593">
    <property type="entry name" value="Cyt_b561/ferric_Rdtase_TM"/>
</dbReference>
<dbReference type="SMART" id="SM00665">
    <property type="entry name" value="B561"/>
    <property type="match status" value="1"/>
</dbReference>
<dbReference type="Pfam" id="PF03188">
    <property type="entry name" value="Cytochrom_B561"/>
    <property type="match status" value="1"/>
</dbReference>
<dbReference type="OrthoDB" id="907479at2759"/>
<feature type="transmembrane region" description="Helical" evidence="25">
    <location>
        <begin position="223"/>
        <end position="243"/>
    </location>
</feature>
<keyword evidence="13" id="KW-0560">Oxidoreductase</keyword>
<reference evidence="28" key="1">
    <citation type="submission" date="2025-08" db="UniProtKB">
        <authorList>
            <consortium name="RefSeq"/>
        </authorList>
    </citation>
    <scope>IDENTIFICATION</scope>
</reference>
<comment type="subunit">
    <text evidence="4">Homodimer.</text>
</comment>
<dbReference type="PANTHER" id="PTHR10106">
    <property type="entry name" value="CYTOCHROME B561-RELATED"/>
    <property type="match status" value="1"/>
</dbReference>
<dbReference type="KEGG" id="gsh:117352017"/>
<dbReference type="GO" id="GO:0046872">
    <property type="term" value="F:metal ion binding"/>
    <property type="evidence" value="ECO:0007669"/>
    <property type="project" value="UniProtKB-KW"/>
</dbReference>
<dbReference type="Proteomes" id="UP000515159">
    <property type="component" value="Chromosome 19"/>
</dbReference>
<dbReference type="RefSeq" id="XP_033783882.1">
    <property type="nucleotide sequence ID" value="XM_033927991.1"/>
</dbReference>
<keyword evidence="6" id="KW-0349">Heme</keyword>
<dbReference type="Gene3D" id="1.20.120.1770">
    <property type="match status" value="1"/>
</dbReference>
<feature type="transmembrane region" description="Helical" evidence="25">
    <location>
        <begin position="176"/>
        <end position="196"/>
    </location>
</feature>
<keyword evidence="11" id="KW-0249">Electron transport</keyword>
<evidence type="ECO:0000256" key="6">
    <source>
        <dbReference type="ARBA" id="ARBA00022617"/>
    </source>
</evidence>
<dbReference type="InterPro" id="IPR043205">
    <property type="entry name" value="CYB561/CYBRD1-like"/>
</dbReference>
<comment type="catalytic activity">
    <reaction evidence="23">
        <text>monodehydro-L-ascorbate radical(out) + L-ascorbate(in) = monodehydro-L-ascorbate radical(in) + L-ascorbate(out)</text>
        <dbReference type="Rhea" id="RHEA:66524"/>
        <dbReference type="ChEBI" id="CHEBI:38290"/>
        <dbReference type="ChEBI" id="CHEBI:59513"/>
    </reaction>
    <physiologicalReaction direction="left-to-right" evidence="23">
        <dbReference type="Rhea" id="RHEA:66525"/>
    </physiologicalReaction>
</comment>
<evidence type="ECO:0000256" key="3">
    <source>
        <dbReference type="ARBA" id="ARBA00004155"/>
    </source>
</evidence>
<comment type="catalytic activity">
    <reaction evidence="24">
        <text>Fe(3+)(out) + L-ascorbate(in) = monodehydro-L-ascorbate radical(in) + Fe(2+)(out) + H(+)</text>
        <dbReference type="Rhea" id="RHEA:30403"/>
        <dbReference type="ChEBI" id="CHEBI:15378"/>
        <dbReference type="ChEBI" id="CHEBI:29033"/>
        <dbReference type="ChEBI" id="CHEBI:29034"/>
        <dbReference type="ChEBI" id="CHEBI:38290"/>
        <dbReference type="ChEBI" id="CHEBI:59513"/>
        <dbReference type="EC" id="7.2.1.3"/>
    </reaction>
    <physiologicalReaction direction="left-to-right" evidence="24">
        <dbReference type="Rhea" id="RHEA:30404"/>
    </physiologicalReaction>
</comment>
<evidence type="ECO:0000256" key="17">
    <source>
        <dbReference type="ARBA" id="ARBA00023228"/>
    </source>
</evidence>
<dbReference type="PROSITE" id="PS50939">
    <property type="entry name" value="CYTOCHROME_B561"/>
    <property type="match status" value="1"/>
</dbReference>
<dbReference type="GeneID" id="117352017"/>
<dbReference type="GO" id="GO:0140571">
    <property type="term" value="F:transmembrane ascorbate ferrireductase activity"/>
    <property type="evidence" value="ECO:0007669"/>
    <property type="project" value="UniProtKB-EC"/>
</dbReference>
<evidence type="ECO:0000256" key="19">
    <source>
        <dbReference type="ARBA" id="ARBA00040498"/>
    </source>
</evidence>
<keyword evidence="14" id="KW-0408">Iron</keyword>
<evidence type="ECO:0000256" key="13">
    <source>
        <dbReference type="ARBA" id="ARBA00023002"/>
    </source>
</evidence>
<evidence type="ECO:0000256" key="24">
    <source>
        <dbReference type="ARBA" id="ARBA00048457"/>
    </source>
</evidence>
<dbReference type="FunCoup" id="A0A6P8P420">
    <property type="interactions" value="468"/>
</dbReference>
<comment type="cofactor">
    <cofactor evidence="1">
        <name>heme b</name>
        <dbReference type="ChEBI" id="CHEBI:60344"/>
    </cofactor>
</comment>
<evidence type="ECO:0000256" key="25">
    <source>
        <dbReference type="SAM" id="Phobius"/>
    </source>
</evidence>
<evidence type="ECO:0000259" key="26">
    <source>
        <dbReference type="PROSITE" id="PS50939"/>
    </source>
</evidence>
<dbReference type="InParanoid" id="A0A6P8P420"/>
<evidence type="ECO:0000256" key="8">
    <source>
        <dbReference type="ARBA" id="ARBA00022723"/>
    </source>
</evidence>
<evidence type="ECO:0000256" key="10">
    <source>
        <dbReference type="ARBA" id="ARBA00022967"/>
    </source>
</evidence>
<evidence type="ECO:0000256" key="12">
    <source>
        <dbReference type="ARBA" id="ARBA00022989"/>
    </source>
</evidence>
<evidence type="ECO:0000256" key="21">
    <source>
        <dbReference type="ARBA" id="ARBA00042571"/>
    </source>
</evidence>
<feature type="transmembrane region" description="Helical" evidence="25">
    <location>
        <begin position="102"/>
        <end position="123"/>
    </location>
</feature>
<dbReference type="FunFam" id="1.20.120.1770:FF:000001">
    <property type="entry name" value="Cytochrome b reductase 1"/>
    <property type="match status" value="1"/>
</dbReference>
<dbReference type="AlphaFoldDB" id="A0A6P8P420"/>
<feature type="domain" description="Cytochrome b561" evidence="26">
    <location>
        <begin position="34"/>
        <end position="243"/>
    </location>
</feature>
<keyword evidence="12 25" id="KW-1133">Transmembrane helix</keyword>
<keyword evidence="17" id="KW-0458">Lysosome</keyword>
<evidence type="ECO:0000256" key="23">
    <source>
        <dbReference type="ARBA" id="ARBA00047447"/>
    </source>
</evidence>
<sequence>MELKGRNQRKQQSPDRWTSSMMKSSSLFCLLYLLVLLLGFLCIALTGYWVQRWRGGFALQGSALFNWHPVCMITGLIVLYGSAALVYRLPFSWTGSKFPWKLLHASLTLAAFIVSVLGLVAVFKFHNDHKFPNLYSLHSWLGLAAVGLFSCQWVTALCTFLLPWASIWLRNLYKPIHVFFGMMILTLSVAAALAGINEKLIFSLDPRINGSLPYASLPPEACLMNAVGILIVVFGLLVLWMLLRPTWQRPDLSGPEVRQPLLEDDEEEECQ</sequence>
<evidence type="ECO:0000313" key="27">
    <source>
        <dbReference type="Proteomes" id="UP000515159"/>
    </source>
</evidence>
<evidence type="ECO:0000256" key="2">
    <source>
        <dbReference type="ARBA" id="ARBA00004107"/>
    </source>
</evidence>
<accession>A0A6P8P420</accession>
<protein>
    <recommendedName>
        <fullName evidence="19">Lysosomal membrane ascorbate-dependent ferrireductase CYB561A3</fullName>
        <ecNumber evidence="18">7.2.1.3</ecNumber>
    </recommendedName>
    <alternativeName>
        <fullName evidence="21">Cytochrome b ascorbate-dependent protein 3</fullName>
    </alternativeName>
    <alternativeName>
        <fullName evidence="20">Lysosomal cytochrome b</fullName>
    </alternativeName>
</protein>
<evidence type="ECO:0000256" key="16">
    <source>
        <dbReference type="ARBA" id="ARBA00023180"/>
    </source>
</evidence>
<evidence type="ECO:0000256" key="11">
    <source>
        <dbReference type="ARBA" id="ARBA00022982"/>
    </source>
</evidence>
<feature type="transmembrane region" description="Helical" evidence="25">
    <location>
        <begin position="143"/>
        <end position="164"/>
    </location>
</feature>
<evidence type="ECO:0000313" key="28">
    <source>
        <dbReference type="RefSeq" id="XP_033783882.1"/>
    </source>
</evidence>
<evidence type="ECO:0000256" key="15">
    <source>
        <dbReference type="ARBA" id="ARBA00023136"/>
    </source>
</evidence>
<dbReference type="PANTHER" id="PTHR10106:SF38">
    <property type="entry name" value="LYSOSOMAL MEMBRANE ASCORBATE-DEPENDENT FERRIREDUCTASE CYB561A3"/>
    <property type="match status" value="1"/>
</dbReference>
<evidence type="ECO:0000256" key="18">
    <source>
        <dbReference type="ARBA" id="ARBA00024225"/>
    </source>
</evidence>
<keyword evidence="8" id="KW-0479">Metal-binding</keyword>
<dbReference type="GO" id="GO:0005765">
    <property type="term" value="C:lysosomal membrane"/>
    <property type="evidence" value="ECO:0007669"/>
    <property type="project" value="UniProtKB-SubCell"/>
</dbReference>
<keyword evidence="15 25" id="KW-0472">Membrane</keyword>
<feature type="transmembrane region" description="Helical" evidence="25">
    <location>
        <begin position="70"/>
        <end position="90"/>
    </location>
</feature>
<dbReference type="EC" id="7.2.1.3" evidence="18"/>
<feature type="transmembrane region" description="Helical" evidence="25">
    <location>
        <begin position="27"/>
        <end position="50"/>
    </location>
</feature>
<proteinExistence type="predicted"/>
<evidence type="ECO:0000256" key="9">
    <source>
        <dbReference type="ARBA" id="ARBA00022753"/>
    </source>
</evidence>
<evidence type="ECO:0000256" key="7">
    <source>
        <dbReference type="ARBA" id="ARBA00022692"/>
    </source>
</evidence>
<keyword evidence="16" id="KW-0325">Glycoprotein</keyword>
<comment type="function">
    <text evidence="22">Transmembrane reductase that uses ascorbate as an electron donor in the cytoplasm and transfers electrons across membranes to reduce iron cations Fe(3+) into Fe(2+) in the lumen of the late endosome and lysosome. Reduced iron can then be extruded from the late endosome and lysosome to the cytoplasm by divalent metal-specific transporters. It is therefore most probably involved in endosomal and lysosomal cellular iron homeostasis.</text>
</comment>
<keyword evidence="27" id="KW-1185">Reference proteome</keyword>
<evidence type="ECO:0000256" key="1">
    <source>
        <dbReference type="ARBA" id="ARBA00001970"/>
    </source>
</evidence>
<gene>
    <name evidence="28" type="primary">LOC117352017</name>
</gene>